<reference evidence="2 3" key="1">
    <citation type="submission" date="2015-07" db="EMBL/GenBank/DDBJ databases">
        <title>Genome sequencing of Kibdelosporangium phytohabitans.</title>
        <authorList>
            <person name="Qin S."/>
            <person name="Xing K."/>
        </authorList>
    </citation>
    <scope>NUCLEOTIDE SEQUENCE [LARGE SCALE GENOMIC DNA]</scope>
    <source>
        <strain evidence="2 3">KLBMP1111</strain>
    </source>
</reference>
<dbReference type="RefSeq" id="WP_054291683.1">
    <property type="nucleotide sequence ID" value="NZ_CP012752.1"/>
</dbReference>
<name>A0A0N9I4L6_9PSEU</name>
<evidence type="ECO:0000313" key="2">
    <source>
        <dbReference type="EMBL" id="ALG09779.1"/>
    </source>
</evidence>
<sequence length="78" mass="8752">MAKPLTATDHDAPEPVPAIPHHREGEPVPPASPPENRPMLTFPTRGHQCHQYWMVCGFYECAHGHVLRINPRVQPPTT</sequence>
<proteinExistence type="predicted"/>
<dbReference type="OrthoDB" id="10004523at2"/>
<feature type="compositionally biased region" description="Pro residues" evidence="1">
    <location>
        <begin position="27"/>
        <end position="36"/>
    </location>
</feature>
<keyword evidence="3" id="KW-1185">Reference proteome</keyword>
<dbReference type="AlphaFoldDB" id="A0A0N9I4L6"/>
<evidence type="ECO:0000313" key="3">
    <source>
        <dbReference type="Proteomes" id="UP000063699"/>
    </source>
</evidence>
<dbReference type="KEGG" id="kphy:AOZ06_25335"/>
<evidence type="ECO:0000256" key="1">
    <source>
        <dbReference type="SAM" id="MobiDB-lite"/>
    </source>
</evidence>
<gene>
    <name evidence="2" type="ORF">AOZ06_25335</name>
</gene>
<dbReference type="STRING" id="860235.AOZ06_25335"/>
<dbReference type="Proteomes" id="UP000063699">
    <property type="component" value="Chromosome"/>
</dbReference>
<feature type="region of interest" description="Disordered" evidence="1">
    <location>
        <begin position="1"/>
        <end position="39"/>
    </location>
</feature>
<accession>A0A0N9I4L6</accession>
<dbReference type="EMBL" id="CP012752">
    <property type="protein sequence ID" value="ALG09779.1"/>
    <property type="molecule type" value="Genomic_DNA"/>
</dbReference>
<protein>
    <submittedName>
        <fullName evidence="2">Uncharacterized protein</fullName>
    </submittedName>
</protein>
<organism evidence="2 3">
    <name type="scientific">Kibdelosporangium phytohabitans</name>
    <dbReference type="NCBI Taxonomy" id="860235"/>
    <lineage>
        <taxon>Bacteria</taxon>
        <taxon>Bacillati</taxon>
        <taxon>Actinomycetota</taxon>
        <taxon>Actinomycetes</taxon>
        <taxon>Pseudonocardiales</taxon>
        <taxon>Pseudonocardiaceae</taxon>
        <taxon>Kibdelosporangium</taxon>
    </lineage>
</organism>